<evidence type="ECO:0000313" key="2">
    <source>
        <dbReference type="EMBL" id="OQE20463.1"/>
    </source>
</evidence>
<gene>
    <name evidence="2" type="ORF">PENSTE_c013G05670</name>
</gene>
<dbReference type="GO" id="GO:0006355">
    <property type="term" value="P:regulation of DNA-templated transcription"/>
    <property type="evidence" value="ECO:0007669"/>
    <property type="project" value="InterPro"/>
</dbReference>
<dbReference type="Proteomes" id="UP000191285">
    <property type="component" value="Unassembled WGS sequence"/>
</dbReference>
<accession>A0A1V6T3Y0</accession>
<feature type="compositionally biased region" description="Polar residues" evidence="1">
    <location>
        <begin position="216"/>
        <end position="230"/>
    </location>
</feature>
<evidence type="ECO:0000256" key="1">
    <source>
        <dbReference type="SAM" id="MobiDB-lite"/>
    </source>
</evidence>
<proteinExistence type="predicted"/>
<dbReference type="EMBL" id="MLKD01000013">
    <property type="protein sequence ID" value="OQE20463.1"/>
    <property type="molecule type" value="Genomic_DNA"/>
</dbReference>
<dbReference type="AlphaFoldDB" id="A0A1V6T3Y0"/>
<name>A0A1V6T3Y0_9EURO</name>
<protein>
    <recommendedName>
        <fullName evidence="4">Fungal N-terminal domain-containing protein</fullName>
    </recommendedName>
</protein>
<feature type="compositionally biased region" description="Polar residues" evidence="1">
    <location>
        <begin position="184"/>
        <end position="194"/>
    </location>
</feature>
<dbReference type="STRING" id="303698.A0A1V6T3Y0"/>
<dbReference type="InterPro" id="IPR039327">
    <property type="entry name" value="CON7-like"/>
</dbReference>
<feature type="region of interest" description="Disordered" evidence="1">
    <location>
        <begin position="184"/>
        <end position="230"/>
    </location>
</feature>
<sequence length="437" mass="49132">MSGLEAVGAVASIVQLADFGARVAVKLHSFYHKINKANINIQRLSTDVSLTSSVLKQLGDILEDAKKQQLCSAEATSMANEIVKECDQVFQHMEATIDQDLKSKKCKNLKVGLSQKLNFAFSESEISVMQSQLDRLKATMLLLLHVMSYASQVRRRENEAVREEQEDMIKTLLIEKELNEKNTKQASSTSTVFTATGGLDQEPSKSWVDQSKDSNSDLSELTEKASSLPSNEMIPRPIGRYFLLIQSLLRRIDQSKLLLGVEQRQRVRKGILDIQVEEEKRIRSKYGGIGDRVCDYLFSPETKSSRELPSRELPSRELQRSRAFYHTVDYCNSLQKPLLQPPRRPPSSSLQSDTDIDAVTSSPSEWITGSGRLGKVSSYRASPDSFAQYALIDPKEPVWEEAQLPYLPPKKEHGGMEEILLKWTTLTPSELAHGDKQ</sequence>
<dbReference type="PANTHER" id="PTHR36167">
    <property type="entry name" value="C2H2 FINGER DOMAIN TRANSCRIPTION FACTOR (EUROFUNG)-RELATED"/>
    <property type="match status" value="1"/>
</dbReference>
<keyword evidence="3" id="KW-1185">Reference proteome</keyword>
<dbReference type="OrthoDB" id="5431013at2759"/>
<evidence type="ECO:0008006" key="4">
    <source>
        <dbReference type="Google" id="ProtNLM"/>
    </source>
</evidence>
<reference evidence="3" key="1">
    <citation type="journal article" date="2017" name="Nat. Microbiol.">
        <title>Global analysis of biosynthetic gene clusters reveals vast potential of secondary metabolite production in Penicillium species.</title>
        <authorList>
            <person name="Nielsen J.C."/>
            <person name="Grijseels S."/>
            <person name="Prigent S."/>
            <person name="Ji B."/>
            <person name="Dainat J."/>
            <person name="Nielsen K.F."/>
            <person name="Frisvad J.C."/>
            <person name="Workman M."/>
            <person name="Nielsen J."/>
        </authorList>
    </citation>
    <scope>NUCLEOTIDE SEQUENCE [LARGE SCALE GENOMIC DNA]</scope>
    <source>
        <strain evidence="3">IBT 24891</strain>
    </source>
</reference>
<evidence type="ECO:0000313" key="3">
    <source>
        <dbReference type="Proteomes" id="UP000191285"/>
    </source>
</evidence>
<comment type="caution">
    <text evidence="2">The sequence shown here is derived from an EMBL/GenBank/DDBJ whole genome shotgun (WGS) entry which is preliminary data.</text>
</comment>
<organism evidence="2 3">
    <name type="scientific">Penicillium steckii</name>
    <dbReference type="NCBI Taxonomy" id="303698"/>
    <lineage>
        <taxon>Eukaryota</taxon>
        <taxon>Fungi</taxon>
        <taxon>Dikarya</taxon>
        <taxon>Ascomycota</taxon>
        <taxon>Pezizomycotina</taxon>
        <taxon>Eurotiomycetes</taxon>
        <taxon>Eurotiomycetidae</taxon>
        <taxon>Eurotiales</taxon>
        <taxon>Aspergillaceae</taxon>
        <taxon>Penicillium</taxon>
    </lineage>
</organism>
<feature type="region of interest" description="Disordered" evidence="1">
    <location>
        <begin position="336"/>
        <end position="363"/>
    </location>
</feature>
<dbReference type="PANTHER" id="PTHR36167:SF4">
    <property type="entry name" value="FUNGAL N-TERMINAL DOMAIN-CONTAINING PROTEIN"/>
    <property type="match status" value="1"/>
</dbReference>